<evidence type="ECO:0000313" key="3">
    <source>
        <dbReference type="Proteomes" id="UP001152888"/>
    </source>
</evidence>
<reference evidence="2" key="1">
    <citation type="submission" date="2022-03" db="EMBL/GenBank/DDBJ databases">
        <authorList>
            <person name="Sayadi A."/>
        </authorList>
    </citation>
    <scope>NUCLEOTIDE SEQUENCE</scope>
</reference>
<dbReference type="EMBL" id="CAKOFQ010006895">
    <property type="protein sequence ID" value="CAH1980462.1"/>
    <property type="molecule type" value="Genomic_DNA"/>
</dbReference>
<organism evidence="2 3">
    <name type="scientific">Acanthoscelides obtectus</name>
    <name type="common">Bean weevil</name>
    <name type="synonym">Bruchus obtectus</name>
    <dbReference type="NCBI Taxonomy" id="200917"/>
    <lineage>
        <taxon>Eukaryota</taxon>
        <taxon>Metazoa</taxon>
        <taxon>Ecdysozoa</taxon>
        <taxon>Arthropoda</taxon>
        <taxon>Hexapoda</taxon>
        <taxon>Insecta</taxon>
        <taxon>Pterygota</taxon>
        <taxon>Neoptera</taxon>
        <taxon>Endopterygota</taxon>
        <taxon>Coleoptera</taxon>
        <taxon>Polyphaga</taxon>
        <taxon>Cucujiformia</taxon>
        <taxon>Chrysomeloidea</taxon>
        <taxon>Chrysomelidae</taxon>
        <taxon>Bruchinae</taxon>
        <taxon>Bruchini</taxon>
        <taxon>Acanthoscelides</taxon>
    </lineage>
</organism>
<sequence length="40" mass="4719">MNASADDFVIFNDEDQGQQSPDRRSRFINLHLNTECQMKF</sequence>
<proteinExistence type="predicted"/>
<keyword evidence="3" id="KW-1185">Reference proteome</keyword>
<name>A0A9P0KPT4_ACAOB</name>
<protein>
    <submittedName>
        <fullName evidence="2">Uncharacterized protein</fullName>
    </submittedName>
</protein>
<evidence type="ECO:0000256" key="1">
    <source>
        <dbReference type="SAM" id="MobiDB-lite"/>
    </source>
</evidence>
<accession>A0A9P0KPT4</accession>
<evidence type="ECO:0000313" key="2">
    <source>
        <dbReference type="EMBL" id="CAH1980462.1"/>
    </source>
</evidence>
<feature type="region of interest" description="Disordered" evidence="1">
    <location>
        <begin position="1"/>
        <end position="22"/>
    </location>
</feature>
<gene>
    <name evidence="2" type="ORF">ACAOBT_LOCUS14008</name>
</gene>
<comment type="caution">
    <text evidence="2">The sequence shown here is derived from an EMBL/GenBank/DDBJ whole genome shotgun (WGS) entry which is preliminary data.</text>
</comment>
<dbReference type="Proteomes" id="UP001152888">
    <property type="component" value="Unassembled WGS sequence"/>
</dbReference>
<dbReference type="AlphaFoldDB" id="A0A9P0KPT4"/>